<sequence>MIYYGHQHITNEDIEAVREVLTSDFLTQGPAIERFERSVAGYCGAAYAVAVTNATAALHIACQAAGLGKGDVLWTSPVTFVASANCARYCGADVDFVDIDDKTYNMSVAPLEKKLKTAKKLPKVVVPVHLAGQSCAMQRIWELSREYGFTVIEDASHAIGGSYQNDQVGSCTYSDMTVFSFHPVKIITTGEGGMVLTNRQELCDALQLYRSHGITRDPSRMTRGADEPWYYEQIALGCNYRMTDLQAALGASQMTKLDAFVARRRQLVQRYHEKLNGLPIRTPYCLPEANPSWHLYIVRLDLDRVKKSKQEIFAGMKEHGVMLNLHYIPVHLQPYYRDLGFGDGDFPVSEQYYREALTLPLYYDLTDAQQDEIIAALRDVLA</sequence>
<name>G5GQY8_9FIRM</name>
<comment type="similarity">
    <text evidence="3">Belongs to the DegT/DnrJ/EryC1 family.</text>
</comment>
<dbReference type="SUPFAM" id="SSF53383">
    <property type="entry name" value="PLP-dependent transferases"/>
    <property type="match status" value="1"/>
</dbReference>
<dbReference type="CDD" id="cd00616">
    <property type="entry name" value="AHBA_syn"/>
    <property type="match status" value="1"/>
</dbReference>
<dbReference type="PATRIC" id="fig|679201.3.peg.1684"/>
<keyword evidence="5" id="KW-1185">Reference proteome</keyword>
<dbReference type="InterPro" id="IPR015424">
    <property type="entry name" value="PyrdxlP-dep_Trfase"/>
</dbReference>
<dbReference type="HOGENOM" id="CLU_033332_0_3_9"/>
<dbReference type="GO" id="GO:0000271">
    <property type="term" value="P:polysaccharide biosynthetic process"/>
    <property type="evidence" value="ECO:0007669"/>
    <property type="project" value="TreeGrafter"/>
</dbReference>
<dbReference type="GO" id="GO:0030170">
    <property type="term" value="F:pyridoxal phosphate binding"/>
    <property type="evidence" value="ECO:0007669"/>
    <property type="project" value="TreeGrafter"/>
</dbReference>
<dbReference type="STRING" id="679201.HMPREF9334_01669"/>
<gene>
    <name evidence="4" type="ORF">HMPREF9334_01669</name>
</gene>
<reference evidence="4 5" key="1">
    <citation type="submission" date="2011-08" db="EMBL/GenBank/DDBJ databases">
        <title>The Genome Sequence of Selenomonas infelix ATCC 43532.</title>
        <authorList>
            <consortium name="The Broad Institute Genome Sequencing Platform"/>
            <person name="Earl A."/>
            <person name="Ward D."/>
            <person name="Feldgarden M."/>
            <person name="Gevers D."/>
            <person name="Izard J."/>
            <person name="Blanton J.M."/>
            <person name="Baranova O.V."/>
            <person name="Dewhirst F.E."/>
            <person name="Young S.K."/>
            <person name="Zeng Q."/>
            <person name="Gargeya S."/>
            <person name="Fitzgerald M."/>
            <person name="Haas B."/>
            <person name="Abouelleil A."/>
            <person name="Alvarado L."/>
            <person name="Arachchi H.M."/>
            <person name="Berlin A."/>
            <person name="Brown A."/>
            <person name="Chapman S.B."/>
            <person name="Chen Z."/>
            <person name="Dunbar C."/>
            <person name="Freedman E."/>
            <person name="Gearin G."/>
            <person name="Gellesch M."/>
            <person name="Goldberg J."/>
            <person name="Griggs A."/>
            <person name="Gujja S."/>
            <person name="Heiman D."/>
            <person name="Howarth C."/>
            <person name="Larson L."/>
            <person name="Lui A."/>
            <person name="MacDonald P.J.P."/>
            <person name="Montmayeur A."/>
            <person name="Murphy C."/>
            <person name="Neiman D."/>
            <person name="Pearson M."/>
            <person name="Priest M."/>
            <person name="Roberts A."/>
            <person name="Saif S."/>
            <person name="Shea T."/>
            <person name="Shenoy N."/>
            <person name="Sisk P."/>
            <person name="Stolte C."/>
            <person name="Sykes S."/>
            <person name="Wortman J."/>
            <person name="Nusbaum C."/>
            <person name="Birren B."/>
        </authorList>
    </citation>
    <scope>NUCLEOTIDE SEQUENCE [LARGE SCALE GENOMIC DNA]</scope>
    <source>
        <strain evidence="4 5">ATCC 43532</strain>
    </source>
</reference>
<feature type="active site" description="Proton acceptor" evidence="1">
    <location>
        <position position="185"/>
    </location>
</feature>
<dbReference type="EMBL" id="ACZM01000016">
    <property type="protein sequence ID" value="EHG20353.1"/>
    <property type="molecule type" value="Genomic_DNA"/>
</dbReference>
<dbReference type="InterPro" id="IPR000653">
    <property type="entry name" value="DegT/StrS_aminotransferase"/>
</dbReference>
<evidence type="ECO:0000256" key="2">
    <source>
        <dbReference type="PIRSR" id="PIRSR000390-2"/>
    </source>
</evidence>
<evidence type="ECO:0000256" key="3">
    <source>
        <dbReference type="RuleBase" id="RU004508"/>
    </source>
</evidence>
<dbReference type="InterPro" id="IPR015422">
    <property type="entry name" value="PyrdxlP-dep_Trfase_small"/>
</dbReference>
<dbReference type="Gene3D" id="3.90.1150.10">
    <property type="entry name" value="Aspartate Aminotransferase, domain 1"/>
    <property type="match status" value="1"/>
</dbReference>
<dbReference type="AlphaFoldDB" id="G5GQY8"/>
<comment type="caution">
    <text evidence="4">The sequence shown here is derived from an EMBL/GenBank/DDBJ whole genome shotgun (WGS) entry which is preliminary data.</text>
</comment>
<dbReference type="InterPro" id="IPR020026">
    <property type="entry name" value="PseC"/>
</dbReference>
<dbReference type="RefSeq" id="WP_006693105.1">
    <property type="nucleotide sequence ID" value="NZ_JH376799.1"/>
</dbReference>
<dbReference type="OrthoDB" id="9810913at2"/>
<dbReference type="Proteomes" id="UP000004129">
    <property type="component" value="Unassembled WGS sequence"/>
</dbReference>
<dbReference type="PANTHER" id="PTHR30244">
    <property type="entry name" value="TRANSAMINASE"/>
    <property type="match status" value="1"/>
</dbReference>
<evidence type="ECO:0000256" key="1">
    <source>
        <dbReference type="PIRSR" id="PIRSR000390-1"/>
    </source>
</evidence>
<dbReference type="GO" id="GO:0008483">
    <property type="term" value="F:transaminase activity"/>
    <property type="evidence" value="ECO:0007669"/>
    <property type="project" value="UniProtKB-KW"/>
</dbReference>
<dbReference type="PANTHER" id="PTHR30244:SF34">
    <property type="entry name" value="DTDP-4-AMINO-4,6-DIDEOXYGALACTOSE TRANSAMINASE"/>
    <property type="match status" value="1"/>
</dbReference>
<proteinExistence type="inferred from homology"/>
<dbReference type="eggNOG" id="COG0399">
    <property type="taxonomic scope" value="Bacteria"/>
</dbReference>
<evidence type="ECO:0000313" key="5">
    <source>
        <dbReference type="Proteomes" id="UP000004129"/>
    </source>
</evidence>
<protein>
    <submittedName>
        <fullName evidence="4">UDP-4-keto-6-deoxy-N-acetylglucosamine 4-aminotransferase</fullName>
    </submittedName>
</protein>
<keyword evidence="4" id="KW-0808">Transferase</keyword>
<dbReference type="PIRSF" id="PIRSF000390">
    <property type="entry name" value="PLP_StrS"/>
    <property type="match status" value="1"/>
</dbReference>
<dbReference type="Gene3D" id="3.40.640.10">
    <property type="entry name" value="Type I PLP-dependent aspartate aminotransferase-like (Major domain)"/>
    <property type="match status" value="1"/>
</dbReference>
<dbReference type="Pfam" id="PF01041">
    <property type="entry name" value="DegT_DnrJ_EryC1"/>
    <property type="match status" value="1"/>
</dbReference>
<feature type="modified residue" description="N6-(pyridoxal phosphate)lysine" evidence="2">
    <location>
        <position position="185"/>
    </location>
</feature>
<organism evidence="4 5">
    <name type="scientific">Selenomonas infelix ATCC 43532</name>
    <dbReference type="NCBI Taxonomy" id="679201"/>
    <lineage>
        <taxon>Bacteria</taxon>
        <taxon>Bacillati</taxon>
        <taxon>Bacillota</taxon>
        <taxon>Negativicutes</taxon>
        <taxon>Selenomonadales</taxon>
        <taxon>Selenomonadaceae</taxon>
        <taxon>Selenomonas</taxon>
    </lineage>
</organism>
<evidence type="ECO:0000313" key="4">
    <source>
        <dbReference type="EMBL" id="EHG20353.1"/>
    </source>
</evidence>
<dbReference type="InterPro" id="IPR015421">
    <property type="entry name" value="PyrdxlP-dep_Trfase_major"/>
</dbReference>
<dbReference type="NCBIfam" id="TIGR03588">
    <property type="entry name" value="PseC"/>
    <property type="match status" value="1"/>
</dbReference>
<keyword evidence="2 3" id="KW-0663">Pyridoxal phosphate</keyword>
<keyword evidence="4" id="KW-0032">Aminotransferase</keyword>
<accession>G5GQY8</accession>